<keyword evidence="3" id="KW-1185">Reference proteome</keyword>
<dbReference type="VEuPathDB" id="CryptoDB:Vbra_751"/>
<gene>
    <name evidence="2" type="ORF">Vbra_751</name>
</gene>
<evidence type="ECO:0000313" key="2">
    <source>
        <dbReference type="EMBL" id="CEM16451.1"/>
    </source>
</evidence>
<name>A0A0G4FQV2_VITBC</name>
<reference evidence="2 3" key="1">
    <citation type="submission" date="2014-11" db="EMBL/GenBank/DDBJ databases">
        <authorList>
            <person name="Zhu J."/>
            <person name="Qi W."/>
            <person name="Song R."/>
        </authorList>
    </citation>
    <scope>NUCLEOTIDE SEQUENCE [LARGE SCALE GENOMIC DNA]</scope>
</reference>
<feature type="compositionally biased region" description="Basic and acidic residues" evidence="1">
    <location>
        <begin position="158"/>
        <end position="188"/>
    </location>
</feature>
<organism evidence="2 3">
    <name type="scientific">Vitrella brassicaformis (strain CCMP3155)</name>
    <dbReference type="NCBI Taxonomy" id="1169540"/>
    <lineage>
        <taxon>Eukaryota</taxon>
        <taxon>Sar</taxon>
        <taxon>Alveolata</taxon>
        <taxon>Colpodellida</taxon>
        <taxon>Vitrellaceae</taxon>
        <taxon>Vitrella</taxon>
    </lineage>
</organism>
<feature type="compositionally biased region" description="Basic and acidic residues" evidence="1">
    <location>
        <begin position="238"/>
        <end position="247"/>
    </location>
</feature>
<accession>A0A0G4FQV2</accession>
<dbReference type="Proteomes" id="UP000041254">
    <property type="component" value="Unassembled WGS sequence"/>
</dbReference>
<protein>
    <submittedName>
        <fullName evidence="2">Uncharacterized protein</fullName>
    </submittedName>
</protein>
<sequence>MLDIQNIYHRTQDTTNTKTDRCLALLNPRDVDREWKPVSTTNGRTSGGPAHYTVSYPHECIVYMCPHRMDPDLPEQLEKVSKIGKVSTVKEGPNQDMSDYCLFQDTNYEEVQKKKKGLFSSKKPNKEFNCAVISYCGNLFPQPDMRSVHIHTPKGKYDIYTEPEPKPEHHKETKPAEAAHEDTREVAENMKAQKTPVSEAGNAGEKTPGPAGHTEVKATDENHKTQDAPAPGASTSHPPEKSLEKLLETPGAGDNAAGNKKTD</sequence>
<dbReference type="InParanoid" id="A0A0G4FQV2"/>
<dbReference type="EMBL" id="CDMY01000477">
    <property type="protein sequence ID" value="CEM16451.1"/>
    <property type="molecule type" value="Genomic_DNA"/>
</dbReference>
<evidence type="ECO:0000313" key="3">
    <source>
        <dbReference type="Proteomes" id="UP000041254"/>
    </source>
</evidence>
<dbReference type="AlphaFoldDB" id="A0A0G4FQV2"/>
<feature type="compositionally biased region" description="Basic and acidic residues" evidence="1">
    <location>
        <begin position="214"/>
        <end position="226"/>
    </location>
</feature>
<feature type="region of interest" description="Disordered" evidence="1">
    <location>
        <begin position="158"/>
        <end position="263"/>
    </location>
</feature>
<proteinExistence type="predicted"/>
<evidence type="ECO:0000256" key="1">
    <source>
        <dbReference type="SAM" id="MobiDB-lite"/>
    </source>
</evidence>